<dbReference type="EMBL" id="JBJQOH010000001">
    <property type="protein sequence ID" value="KAL3700563.1"/>
    <property type="molecule type" value="Genomic_DNA"/>
</dbReference>
<sequence>MNWSEELSEHYFVHREVKLHPVDFDLMIIATQNPRITDHSVHALGARLWPKADVRWAFHVFQIKEFSLPPLLTTLIVMMIRPLLHTRANHSRSSSSSVSVTVAQSPLLSDRLVATLLSQLHQELRNFRMSLYLSRSF</sequence>
<evidence type="ECO:0000313" key="2">
    <source>
        <dbReference type="Proteomes" id="UP001633002"/>
    </source>
</evidence>
<accession>A0ABD3IA71</accession>
<keyword evidence="2" id="KW-1185">Reference proteome</keyword>
<reference evidence="1 2" key="1">
    <citation type="submission" date="2024-09" db="EMBL/GenBank/DDBJ databases">
        <title>Chromosome-scale assembly of Riccia sorocarpa.</title>
        <authorList>
            <person name="Paukszto L."/>
        </authorList>
    </citation>
    <scope>NUCLEOTIDE SEQUENCE [LARGE SCALE GENOMIC DNA]</scope>
    <source>
        <strain evidence="1">LP-2024</strain>
        <tissue evidence="1">Aerial parts of the thallus</tissue>
    </source>
</reference>
<name>A0ABD3IA71_9MARC</name>
<proteinExistence type="predicted"/>
<protein>
    <recommendedName>
        <fullName evidence="3">Maturase K</fullName>
    </recommendedName>
</protein>
<evidence type="ECO:0008006" key="3">
    <source>
        <dbReference type="Google" id="ProtNLM"/>
    </source>
</evidence>
<gene>
    <name evidence="1" type="ORF">R1sor_018585</name>
</gene>
<organism evidence="1 2">
    <name type="scientific">Riccia sorocarpa</name>
    <dbReference type="NCBI Taxonomy" id="122646"/>
    <lineage>
        <taxon>Eukaryota</taxon>
        <taxon>Viridiplantae</taxon>
        <taxon>Streptophyta</taxon>
        <taxon>Embryophyta</taxon>
        <taxon>Marchantiophyta</taxon>
        <taxon>Marchantiopsida</taxon>
        <taxon>Marchantiidae</taxon>
        <taxon>Marchantiales</taxon>
        <taxon>Ricciaceae</taxon>
        <taxon>Riccia</taxon>
    </lineage>
</organism>
<comment type="caution">
    <text evidence="1">The sequence shown here is derived from an EMBL/GenBank/DDBJ whole genome shotgun (WGS) entry which is preliminary data.</text>
</comment>
<evidence type="ECO:0000313" key="1">
    <source>
        <dbReference type="EMBL" id="KAL3700563.1"/>
    </source>
</evidence>
<dbReference type="AlphaFoldDB" id="A0ABD3IA71"/>
<dbReference type="Proteomes" id="UP001633002">
    <property type="component" value="Unassembled WGS sequence"/>
</dbReference>